<organism evidence="1 2">
    <name type="scientific">Brevundimonas kwangchunensis</name>
    <dbReference type="NCBI Taxonomy" id="322163"/>
    <lineage>
        <taxon>Bacteria</taxon>
        <taxon>Pseudomonadati</taxon>
        <taxon>Pseudomonadota</taxon>
        <taxon>Alphaproteobacteria</taxon>
        <taxon>Caulobacterales</taxon>
        <taxon>Caulobacteraceae</taxon>
        <taxon>Brevundimonas</taxon>
    </lineage>
</organism>
<evidence type="ECO:0000313" key="2">
    <source>
        <dbReference type="Proteomes" id="UP001501352"/>
    </source>
</evidence>
<evidence type="ECO:0000313" key="1">
    <source>
        <dbReference type="EMBL" id="GAA0623939.1"/>
    </source>
</evidence>
<sequence length="768" mass="86156">MNTLSINLRHRPLRIGWCVEVGDFDALREAMRLSFVQWGGRYNPIIPIGNEAHANALVRLYRVDALHALSDTAAVRDFVARQTHLPWPLFHDGLFVPHGKETRCQVVDLHHPIAKLYDETVHRNPDLATPLHLHEWDPADPLADVFLATYGGVPSPEVAGTDYVGLARTHLLGQRNIIALGGELPLFDRAAMTFASLNRVYVEQHYVVQNHWASPSFYVGHADSFDDVLNFWNLRACDIPMFFYDERHAARSEALRQFWDGECRRMPRTGMDEGHLTLWHRRDLPMEDQTRFGENLNISAIDEHLWNGFNIQAPVMFFGESTSLASLGESSGKTTVSFAIGDRPFSKHFSLDQQRYVLSVDPGIGLFGNEQATFHLPFLPALNEFYGRNCHFEWDSARAEPESLGIVTTAADGDMSLRAVDVSQLIAEIFGTVGIEARPSDAGKIVSTLIRQMGGLDDCRAFKIEGVRRLIESHRPDQSFSRSAAMQTIFGQGTTRPLAEYQQLYIAPRPVGSPLTNDAVLKQLLEKGVFRPGLEFDCPSCTLSFWTSLDDAKSSLECDYCGHRFAVSSQLRDKDWAFRRSGLFGRDDHQAGGIPVALTLQQLVKLNSFGHPVFAAGMTLRPAGAAIHSCETDFVVVARGGQNRRIQVVIGESKTRHPITADDVRNLTAVANAFPADMFDVFIAFARLTPFTDAEVDLIRPINDGHRQRAIMLTARELEPYFLYERTAREFDIDRTAVSFEDMARVTDRVFFQNLRRPADNAEAGGEQ</sequence>
<dbReference type="RefSeq" id="WP_343793348.1">
    <property type="nucleotide sequence ID" value="NZ_BAAAGA010000005.1"/>
</dbReference>
<dbReference type="Proteomes" id="UP001501352">
    <property type="component" value="Unassembled WGS sequence"/>
</dbReference>
<protein>
    <recommendedName>
        <fullName evidence="3">Restriction endonuclease</fullName>
    </recommendedName>
</protein>
<comment type="caution">
    <text evidence="1">The sequence shown here is derived from an EMBL/GenBank/DDBJ whole genome shotgun (WGS) entry which is preliminary data.</text>
</comment>
<reference evidence="2" key="1">
    <citation type="journal article" date="2019" name="Int. J. Syst. Evol. Microbiol.">
        <title>The Global Catalogue of Microorganisms (GCM) 10K type strain sequencing project: providing services to taxonomists for standard genome sequencing and annotation.</title>
        <authorList>
            <consortium name="The Broad Institute Genomics Platform"/>
            <consortium name="The Broad Institute Genome Sequencing Center for Infectious Disease"/>
            <person name="Wu L."/>
            <person name="Ma J."/>
        </authorList>
    </citation>
    <scope>NUCLEOTIDE SEQUENCE [LARGE SCALE GENOMIC DNA]</scope>
    <source>
        <strain evidence="2">JCM 12928</strain>
    </source>
</reference>
<name>A0ABP3S7P5_9CAUL</name>
<accession>A0ABP3S7P5</accession>
<gene>
    <name evidence="1" type="ORF">GCM10009422_20250</name>
</gene>
<evidence type="ECO:0008006" key="3">
    <source>
        <dbReference type="Google" id="ProtNLM"/>
    </source>
</evidence>
<proteinExistence type="predicted"/>
<dbReference type="EMBL" id="BAAAGA010000005">
    <property type="protein sequence ID" value="GAA0623939.1"/>
    <property type="molecule type" value="Genomic_DNA"/>
</dbReference>
<keyword evidence="2" id="KW-1185">Reference proteome</keyword>